<dbReference type="EMBL" id="FTPR01000001">
    <property type="protein sequence ID" value="SIT83272.1"/>
    <property type="molecule type" value="Genomic_DNA"/>
</dbReference>
<keyword evidence="4" id="KW-1185">Reference proteome</keyword>
<keyword evidence="3" id="KW-0378">Hydrolase</keyword>
<feature type="signal peptide" evidence="1">
    <location>
        <begin position="1"/>
        <end position="18"/>
    </location>
</feature>
<accession>A0A1R3WYL9</accession>
<evidence type="ECO:0000256" key="1">
    <source>
        <dbReference type="SAM" id="SignalP"/>
    </source>
</evidence>
<feature type="chain" id="PRO_5013181619" evidence="1">
    <location>
        <begin position="19"/>
        <end position="214"/>
    </location>
</feature>
<dbReference type="STRING" id="287098.SAMN05421665_1632"/>
<dbReference type="InterPro" id="IPR016071">
    <property type="entry name" value="Staphylococal_nuclease_OB-fold"/>
</dbReference>
<dbReference type="SUPFAM" id="SSF50199">
    <property type="entry name" value="Staphylococcal nuclease"/>
    <property type="match status" value="1"/>
</dbReference>
<dbReference type="Pfam" id="PF00565">
    <property type="entry name" value="SNase"/>
    <property type="match status" value="1"/>
</dbReference>
<gene>
    <name evidence="3" type="ORF">SAMN05421665_1632</name>
</gene>
<name>A0A1R3WYL9_9RHOB</name>
<dbReference type="InterPro" id="IPR035437">
    <property type="entry name" value="SNase_OB-fold_sf"/>
</dbReference>
<dbReference type="GO" id="GO:0004519">
    <property type="term" value="F:endonuclease activity"/>
    <property type="evidence" value="ECO:0007669"/>
    <property type="project" value="UniProtKB-KW"/>
</dbReference>
<evidence type="ECO:0000313" key="3">
    <source>
        <dbReference type="EMBL" id="SIT83272.1"/>
    </source>
</evidence>
<protein>
    <submittedName>
        <fullName evidence="3">Endonuclease YncB, thermonuclease family</fullName>
    </submittedName>
</protein>
<reference evidence="4" key="1">
    <citation type="submission" date="2017-01" db="EMBL/GenBank/DDBJ databases">
        <authorList>
            <person name="Varghese N."/>
            <person name="Submissions S."/>
        </authorList>
    </citation>
    <scope>NUCLEOTIDE SEQUENCE [LARGE SCALE GENOMIC DNA]</scope>
    <source>
        <strain evidence="4">DSM 29591</strain>
    </source>
</reference>
<dbReference type="PROSITE" id="PS50830">
    <property type="entry name" value="TNASE_3"/>
    <property type="match status" value="1"/>
</dbReference>
<keyword evidence="1" id="KW-0732">Signal</keyword>
<dbReference type="Proteomes" id="UP000186997">
    <property type="component" value="Unassembled WGS sequence"/>
</dbReference>
<proteinExistence type="predicted"/>
<dbReference type="Gene3D" id="2.40.50.90">
    <property type="match status" value="1"/>
</dbReference>
<dbReference type="RefSeq" id="WP_076659115.1">
    <property type="nucleotide sequence ID" value="NZ_FTPR01000001.1"/>
</dbReference>
<dbReference type="PANTHER" id="PTHR12302:SF26">
    <property type="entry name" value="BLR1266 PROTEIN"/>
    <property type="match status" value="1"/>
</dbReference>
<organism evidence="3 4">
    <name type="scientific">Yoonia rosea</name>
    <dbReference type="NCBI Taxonomy" id="287098"/>
    <lineage>
        <taxon>Bacteria</taxon>
        <taxon>Pseudomonadati</taxon>
        <taxon>Pseudomonadota</taxon>
        <taxon>Alphaproteobacteria</taxon>
        <taxon>Rhodobacterales</taxon>
        <taxon>Paracoccaceae</taxon>
        <taxon>Yoonia</taxon>
    </lineage>
</organism>
<dbReference type="OrthoDB" id="9805504at2"/>
<sequence length="214" mass="23920">MFRLLTLLVALCATPAMAAPNGTVRVIDADTIDVGGTRVRLFGIDAPEMGQPCSADGRQWDCGAWTRDAVRNRFEGTYARCQQRDIDRYGRVVAQCTVDGQDMGQLIVYSGMAWAFRRYSETYDLDEKAAAIAERGLWAVDVQMPSDFRATQFADDPVPNRNCAIKGNISSSGRIYHMPGQEHYNRTRINPANGERWFCTRAEAEAAGWRAARR</sequence>
<keyword evidence="3" id="KW-0540">Nuclease</keyword>
<evidence type="ECO:0000259" key="2">
    <source>
        <dbReference type="PROSITE" id="PS50830"/>
    </source>
</evidence>
<dbReference type="SMART" id="SM00318">
    <property type="entry name" value="SNc"/>
    <property type="match status" value="1"/>
</dbReference>
<feature type="domain" description="TNase-like" evidence="2">
    <location>
        <begin position="25"/>
        <end position="140"/>
    </location>
</feature>
<keyword evidence="3" id="KW-0255">Endonuclease</keyword>
<dbReference type="AlphaFoldDB" id="A0A1R3WYL9"/>
<dbReference type="PANTHER" id="PTHR12302">
    <property type="entry name" value="EBNA2 BINDING PROTEIN P100"/>
    <property type="match status" value="1"/>
</dbReference>
<evidence type="ECO:0000313" key="4">
    <source>
        <dbReference type="Proteomes" id="UP000186997"/>
    </source>
</evidence>